<evidence type="ECO:0000256" key="6">
    <source>
        <dbReference type="ARBA" id="ARBA00024695"/>
    </source>
</evidence>
<dbReference type="Proteomes" id="UP001497623">
    <property type="component" value="Unassembled WGS sequence"/>
</dbReference>
<dbReference type="GO" id="GO:0032040">
    <property type="term" value="C:small-subunit processome"/>
    <property type="evidence" value="ECO:0007669"/>
    <property type="project" value="InterPro"/>
</dbReference>
<dbReference type="Pfam" id="PF04147">
    <property type="entry name" value="Nop14"/>
    <property type="match status" value="1"/>
</dbReference>
<gene>
    <name evidence="9" type="ORF">MNOR_LOCUS10286</name>
</gene>
<dbReference type="EMBL" id="CAXKWB010005148">
    <property type="protein sequence ID" value="CAL4076949.1"/>
    <property type="molecule type" value="Genomic_DNA"/>
</dbReference>
<name>A0AAV2QD53_MEGNR</name>
<comment type="subcellular location">
    <subcellularLocation>
        <location evidence="1">Nucleus</location>
        <location evidence="1">Nucleolus</location>
    </subcellularLocation>
</comment>
<comment type="caution">
    <text evidence="9">The sequence shown here is derived from an EMBL/GenBank/DDBJ whole genome shotgun (WGS) entry which is preliminary data.</text>
</comment>
<evidence type="ECO:0008006" key="11">
    <source>
        <dbReference type="Google" id="ProtNLM"/>
    </source>
</evidence>
<protein>
    <recommendedName>
        <fullName evidence="11">Nucleolar protein 14</fullName>
    </recommendedName>
</protein>
<dbReference type="GO" id="GO:0030692">
    <property type="term" value="C:Noc4p-Nop14p complex"/>
    <property type="evidence" value="ECO:0007669"/>
    <property type="project" value="TreeGrafter"/>
</dbReference>
<sequence length="397" mass="45703">MGKKQKFKPNSVRDNVLGIGNKGKKYNPFELHLNRVKYEVVGRKKKEDRGLPGISKARAMKKREKTLLEEYKQRHKSNVFVDRRIGENDSSMDPEKKIALRMALEHKRQLSKPQVFQRHHSEDVTTGSLTAIVTSLSERINRSDKETNNDAAEATFVRDQHFGGGFLTKKEDGAENDDKPKSKKEWIDEIIAQSKQKKQESKREKEEQRDAVSKLDKGLLNFMHIMASHQLTDEDKEKSRKTCEFRDYDMIFRELGFDRAGKAKAVDKLKKPEELVKQEAERLRKLEQDRLRRMKGEEGSEKKAKAYSADDLDDGLNISNQNIYHKPPLICGGSSMIDMSQDGPNLDNIPSGQPLNNELEDLLGEEQQRGDTEVNQQQHSDQREQDKRDDEDIASGR</sequence>
<dbReference type="GO" id="GO:0030490">
    <property type="term" value="P:maturation of SSU-rRNA"/>
    <property type="evidence" value="ECO:0007669"/>
    <property type="project" value="TreeGrafter"/>
</dbReference>
<evidence type="ECO:0000313" key="9">
    <source>
        <dbReference type="EMBL" id="CAL4076949.1"/>
    </source>
</evidence>
<comment type="similarity">
    <text evidence="2">Belongs to the NOP14 family.</text>
</comment>
<keyword evidence="5" id="KW-0539">Nucleus</keyword>
<evidence type="ECO:0000256" key="1">
    <source>
        <dbReference type="ARBA" id="ARBA00004604"/>
    </source>
</evidence>
<feature type="coiled-coil region" evidence="7">
    <location>
        <begin position="269"/>
        <end position="297"/>
    </location>
</feature>
<evidence type="ECO:0000256" key="5">
    <source>
        <dbReference type="ARBA" id="ARBA00023242"/>
    </source>
</evidence>
<evidence type="ECO:0000256" key="4">
    <source>
        <dbReference type="ARBA" id="ARBA00022552"/>
    </source>
</evidence>
<proteinExistence type="inferred from homology"/>
<evidence type="ECO:0000313" key="10">
    <source>
        <dbReference type="Proteomes" id="UP001497623"/>
    </source>
</evidence>
<dbReference type="PANTHER" id="PTHR23183:SF0">
    <property type="entry name" value="NUCLEOLAR PROTEIN 14"/>
    <property type="match status" value="1"/>
</dbReference>
<evidence type="ECO:0000256" key="7">
    <source>
        <dbReference type="SAM" id="Coils"/>
    </source>
</evidence>
<feature type="region of interest" description="Disordered" evidence="8">
    <location>
        <begin position="334"/>
        <end position="397"/>
    </location>
</feature>
<keyword evidence="7" id="KW-0175">Coiled coil</keyword>
<dbReference type="PANTHER" id="PTHR23183">
    <property type="entry name" value="NOP14"/>
    <property type="match status" value="1"/>
</dbReference>
<organism evidence="9 10">
    <name type="scientific">Meganyctiphanes norvegica</name>
    <name type="common">Northern krill</name>
    <name type="synonym">Thysanopoda norvegica</name>
    <dbReference type="NCBI Taxonomy" id="48144"/>
    <lineage>
        <taxon>Eukaryota</taxon>
        <taxon>Metazoa</taxon>
        <taxon>Ecdysozoa</taxon>
        <taxon>Arthropoda</taxon>
        <taxon>Crustacea</taxon>
        <taxon>Multicrustacea</taxon>
        <taxon>Malacostraca</taxon>
        <taxon>Eumalacostraca</taxon>
        <taxon>Eucarida</taxon>
        <taxon>Euphausiacea</taxon>
        <taxon>Euphausiidae</taxon>
        <taxon>Meganyctiphanes</taxon>
    </lineage>
</organism>
<dbReference type="AlphaFoldDB" id="A0AAV2QD53"/>
<evidence type="ECO:0000256" key="8">
    <source>
        <dbReference type="SAM" id="MobiDB-lite"/>
    </source>
</evidence>
<keyword evidence="4" id="KW-0698">rRNA processing</keyword>
<feature type="compositionally biased region" description="Basic and acidic residues" evidence="8">
    <location>
        <begin position="168"/>
        <end position="185"/>
    </location>
</feature>
<feature type="region of interest" description="Disordered" evidence="8">
    <location>
        <begin position="165"/>
        <end position="185"/>
    </location>
</feature>
<evidence type="ECO:0000256" key="3">
    <source>
        <dbReference type="ARBA" id="ARBA00022517"/>
    </source>
</evidence>
<keyword evidence="10" id="KW-1185">Reference proteome</keyword>
<accession>A0AAV2QD53</accession>
<dbReference type="InterPro" id="IPR007276">
    <property type="entry name" value="Nop14"/>
</dbReference>
<comment type="function">
    <text evidence="6">Involved in nucleolar processing of pre-18S ribosomal RNA. Has a role in the nuclear export of 40S pre-ribosomal subunit to the cytoplasm.</text>
</comment>
<evidence type="ECO:0000256" key="2">
    <source>
        <dbReference type="ARBA" id="ARBA00007466"/>
    </source>
</evidence>
<reference evidence="9 10" key="1">
    <citation type="submission" date="2024-05" db="EMBL/GenBank/DDBJ databases">
        <authorList>
            <person name="Wallberg A."/>
        </authorList>
    </citation>
    <scope>NUCLEOTIDE SEQUENCE [LARGE SCALE GENOMIC DNA]</scope>
</reference>
<feature type="compositionally biased region" description="Basic and acidic residues" evidence="8">
    <location>
        <begin position="380"/>
        <end position="390"/>
    </location>
</feature>
<keyword evidence="3" id="KW-0690">Ribosome biogenesis</keyword>